<reference evidence="1 2" key="1">
    <citation type="journal article" date="2018" name="New Phytol.">
        <title>Phylogenomics of Endogonaceae and evolution of mycorrhizas within Mucoromycota.</title>
        <authorList>
            <person name="Chang Y."/>
            <person name="Desiro A."/>
            <person name="Na H."/>
            <person name="Sandor L."/>
            <person name="Lipzen A."/>
            <person name="Clum A."/>
            <person name="Barry K."/>
            <person name="Grigoriev I.V."/>
            <person name="Martin F.M."/>
            <person name="Stajich J.E."/>
            <person name="Smith M.E."/>
            <person name="Bonito G."/>
            <person name="Spatafora J.W."/>
        </authorList>
    </citation>
    <scope>NUCLEOTIDE SEQUENCE [LARGE SCALE GENOMIC DNA]</scope>
    <source>
        <strain evidence="1 2">GMNB39</strain>
    </source>
</reference>
<gene>
    <name evidence="1" type="ORF">BC936DRAFT_145003</name>
</gene>
<organism evidence="1 2">
    <name type="scientific">Jimgerdemannia flammicorona</name>
    <dbReference type="NCBI Taxonomy" id="994334"/>
    <lineage>
        <taxon>Eukaryota</taxon>
        <taxon>Fungi</taxon>
        <taxon>Fungi incertae sedis</taxon>
        <taxon>Mucoromycota</taxon>
        <taxon>Mucoromycotina</taxon>
        <taxon>Endogonomycetes</taxon>
        <taxon>Endogonales</taxon>
        <taxon>Endogonaceae</taxon>
        <taxon>Jimgerdemannia</taxon>
    </lineage>
</organism>
<keyword evidence="2" id="KW-1185">Reference proteome</keyword>
<dbReference type="EMBL" id="RBNI01003750">
    <property type="protein sequence ID" value="RUP48073.1"/>
    <property type="molecule type" value="Genomic_DNA"/>
</dbReference>
<evidence type="ECO:0000313" key="1">
    <source>
        <dbReference type="EMBL" id="RUP48073.1"/>
    </source>
</evidence>
<proteinExistence type="predicted"/>
<dbReference type="OrthoDB" id="10538023at2759"/>
<dbReference type="AlphaFoldDB" id="A0A433DB60"/>
<name>A0A433DB60_9FUNG</name>
<accession>A0A433DB60</accession>
<protein>
    <submittedName>
        <fullName evidence="1">Uncharacterized protein</fullName>
    </submittedName>
</protein>
<evidence type="ECO:0000313" key="2">
    <source>
        <dbReference type="Proteomes" id="UP000268093"/>
    </source>
</evidence>
<sequence length="199" mass="21895">MQLIARRELDAELLLKCLHHIDLTEWGREVDVHGGSLRSLRMVRDLVPTRDVFDHARDKGLGEVHEVVDVCIGHVKLTRGELGVVGEVDSLIPELASDLIDTVEAANDEHLEEELRRDAHEEVELEVIVVGDEGLSGGASCDLVHHGCLDLKETKVVEEAAEVVDDLGAGDEFVADVVVHNEVEVPLTIPQFLVFEPVV</sequence>
<dbReference type="Proteomes" id="UP000268093">
    <property type="component" value="Unassembled WGS sequence"/>
</dbReference>
<comment type="caution">
    <text evidence="1">The sequence shown here is derived from an EMBL/GenBank/DDBJ whole genome shotgun (WGS) entry which is preliminary data.</text>
</comment>
<dbReference type="AntiFam" id="ANF00081">
    <property type="entry name" value="Shadow ORF (opposite lysS)"/>
</dbReference>